<dbReference type="EMBL" id="JAQMLU010000024">
    <property type="protein sequence ID" value="MDB8751148.1"/>
    <property type="molecule type" value="Genomic_DNA"/>
</dbReference>
<sequence>MSIRSKGRRKIIVDSQTYLWYVALDDESPYNILNIVSDDKSYILACPLQTEKEYIISKGRMFQAKKTNGRWNRYFLPFHIPEIITPKFVEQLILWSTKNTDAIPINGDVPV</sequence>
<accession>A0AAW6DY59</accession>
<name>A0AAW6DY59_9FIRM</name>
<dbReference type="Proteomes" id="UP001213042">
    <property type="component" value="Unassembled WGS sequence"/>
</dbReference>
<dbReference type="Proteomes" id="UP001211421">
    <property type="component" value="Unassembled WGS sequence"/>
</dbReference>
<reference evidence="1" key="1">
    <citation type="submission" date="2023-01" db="EMBL/GenBank/DDBJ databases">
        <title>Human gut microbiome strain richness.</title>
        <authorList>
            <person name="Chen-Liaw A."/>
        </authorList>
    </citation>
    <scope>NUCLEOTIDE SEQUENCE</scope>
    <source>
        <strain evidence="2">D43st1_D9_D43t1_170807</strain>
        <strain evidence="1">D59st1_B8_D59t2_181005</strain>
    </source>
</reference>
<evidence type="ECO:0000313" key="3">
    <source>
        <dbReference type="Proteomes" id="UP001211421"/>
    </source>
</evidence>
<dbReference type="RefSeq" id="WP_195221652.1">
    <property type="nucleotide sequence ID" value="NZ_CAKVSD010000012.1"/>
</dbReference>
<evidence type="ECO:0000313" key="1">
    <source>
        <dbReference type="EMBL" id="MDB8741140.1"/>
    </source>
</evidence>
<dbReference type="AlphaFoldDB" id="A0AAW6DY59"/>
<comment type="caution">
    <text evidence="1">The sequence shown here is derived from an EMBL/GenBank/DDBJ whole genome shotgun (WGS) entry which is preliminary data.</text>
</comment>
<dbReference type="EMBL" id="JAQMLS010000002">
    <property type="protein sequence ID" value="MDB8741140.1"/>
    <property type="molecule type" value="Genomic_DNA"/>
</dbReference>
<gene>
    <name evidence="1" type="ORF">PNV70_03545</name>
    <name evidence="2" type="ORF">PNW00_11910</name>
</gene>
<organism evidence="1 3">
    <name type="scientific">Ruminococcus bicirculans</name>
    <name type="common">ex Wegman et al. 2014</name>
    <dbReference type="NCBI Taxonomy" id="1160721"/>
    <lineage>
        <taxon>Bacteria</taxon>
        <taxon>Bacillati</taxon>
        <taxon>Bacillota</taxon>
        <taxon>Clostridia</taxon>
        <taxon>Eubacteriales</taxon>
        <taxon>Oscillospiraceae</taxon>
        <taxon>Ruminococcus</taxon>
    </lineage>
</organism>
<protein>
    <submittedName>
        <fullName evidence="1">Uncharacterized protein</fullName>
    </submittedName>
</protein>
<evidence type="ECO:0000313" key="2">
    <source>
        <dbReference type="EMBL" id="MDB8751148.1"/>
    </source>
</evidence>
<proteinExistence type="predicted"/>